<keyword evidence="1" id="KW-0472">Membrane</keyword>
<comment type="caution">
    <text evidence="2">The sequence shown here is derived from an EMBL/GenBank/DDBJ whole genome shotgun (WGS) entry which is preliminary data.</text>
</comment>
<name>A0ABW1USN5_9LACO</name>
<proteinExistence type="predicted"/>
<keyword evidence="3" id="KW-1185">Reference proteome</keyword>
<gene>
    <name evidence="2" type="ORF">ACFP1F_02770</name>
</gene>
<keyword evidence="1" id="KW-0812">Transmembrane</keyword>
<accession>A0ABW1USN5</accession>
<evidence type="ECO:0000313" key="2">
    <source>
        <dbReference type="EMBL" id="MFC6322691.1"/>
    </source>
</evidence>
<dbReference type="RefSeq" id="WP_125593231.1">
    <property type="nucleotide sequence ID" value="NZ_JBHSSN010000004.1"/>
</dbReference>
<evidence type="ECO:0000256" key="1">
    <source>
        <dbReference type="SAM" id="Phobius"/>
    </source>
</evidence>
<reference evidence="3" key="1">
    <citation type="journal article" date="2019" name="Int. J. Syst. Evol. Microbiol.">
        <title>The Global Catalogue of Microorganisms (GCM) 10K type strain sequencing project: providing services to taxonomists for standard genome sequencing and annotation.</title>
        <authorList>
            <consortium name="The Broad Institute Genomics Platform"/>
            <consortium name="The Broad Institute Genome Sequencing Center for Infectious Disease"/>
            <person name="Wu L."/>
            <person name="Ma J."/>
        </authorList>
    </citation>
    <scope>NUCLEOTIDE SEQUENCE [LARGE SCALE GENOMIC DNA]</scope>
    <source>
        <strain evidence="3">CCM 8895</strain>
    </source>
</reference>
<evidence type="ECO:0000313" key="3">
    <source>
        <dbReference type="Proteomes" id="UP001596186"/>
    </source>
</evidence>
<organism evidence="2 3">
    <name type="scientific">Companilactobacillus baiquanensis</name>
    <dbReference type="NCBI Taxonomy" id="2486005"/>
    <lineage>
        <taxon>Bacteria</taxon>
        <taxon>Bacillati</taxon>
        <taxon>Bacillota</taxon>
        <taxon>Bacilli</taxon>
        <taxon>Lactobacillales</taxon>
        <taxon>Lactobacillaceae</taxon>
        <taxon>Companilactobacillus</taxon>
    </lineage>
</organism>
<dbReference type="EMBL" id="JBHSSN010000004">
    <property type="protein sequence ID" value="MFC6322691.1"/>
    <property type="molecule type" value="Genomic_DNA"/>
</dbReference>
<evidence type="ECO:0008006" key="4">
    <source>
        <dbReference type="Google" id="ProtNLM"/>
    </source>
</evidence>
<protein>
    <recommendedName>
        <fullName evidence="4">Cell surface protein</fullName>
    </recommendedName>
</protein>
<keyword evidence="1" id="KW-1133">Transmembrane helix</keyword>
<feature type="transmembrane region" description="Helical" evidence="1">
    <location>
        <begin position="7"/>
        <end position="27"/>
    </location>
</feature>
<sequence>MIKTRRLLYPLLFSLIGLITLFMITGLQVKADDSKVSISVQDAVLTADTNAYVVDQTTKSKISNNTSIMDSQAQSYVDTDSVNPGDKLEFNYMFVFNSGEATANMQATIALPKNVTFSTGTIGKIVYTSSDGKKTTTTDISDSAVDSDNNLTTSIDDLGTGKDYASARIVLNATAGDAGQTVEKSQISYEADNYDNVDNTPEFDIKDPANSIVAATDSSSLQTYDGDTFNLTGTMDYKNDDGIAFKNENMYIYTNIDGVDQLPVQDTASSDKNFSLIMQPLAIGNHTITVQIVQKNYNSTGETIVSNILTYNVEVSANSLIITKDKSFDGDGYTVNDDDPVNIKGTYKHADGSEAHGTTSGLTLDYQITSRADTDDPNVQDSQSATYNDNGTFNFAVDPVVYKMMGGRSPLIEQAFTYDQYIAKHGYKGLEVGKNIVTVTLKDQNGHVSDPTQFVINVPDVQLNLSLGANDIGSYNPNASLGGTYNIPISLSYSDTNYQFSEESVAALNTLNNVEARSNFAAGDDLVNRLNGDQSIAMENSGKSYYGFSSPDNLVISDKAYPASIYYVDTYGRKSNTVDYNVTFRSKYVEIKTEDNYKFKSFKNADSEAPMRDGDWNVKVESYKSSWTLRASATPFYQYFTDGRKPVELGGHLFYNTPYDDGQSASLPMENQQVVIDKYTANLNSDHVITTDVASKWDNNTGILLSVRGPSNSYAGTYTSTISWEATDSI</sequence>
<dbReference type="Proteomes" id="UP001596186">
    <property type="component" value="Unassembled WGS sequence"/>
</dbReference>